<dbReference type="InterPro" id="IPR026172">
    <property type="entry name" value="GSAP_fam"/>
</dbReference>
<dbReference type="PANTHER" id="PTHR13630:SF1">
    <property type="entry name" value="GAMMA-SECRETASE-ACTIVATING PROTEIN"/>
    <property type="match status" value="1"/>
</dbReference>
<dbReference type="AlphaFoldDB" id="A0AAW1VCA6"/>
<protein>
    <recommendedName>
        <fullName evidence="1">Gamma-secretase-activating protein C-terminal domain-containing protein</fullName>
    </recommendedName>
</protein>
<dbReference type="Pfam" id="PF14959">
    <property type="entry name" value="GSAP-16"/>
    <property type="match status" value="1"/>
</dbReference>
<comment type="caution">
    <text evidence="2">The sequence shown here is derived from an EMBL/GenBank/DDBJ whole genome shotgun (WGS) entry which is preliminary data.</text>
</comment>
<evidence type="ECO:0000259" key="1">
    <source>
        <dbReference type="Pfam" id="PF14959"/>
    </source>
</evidence>
<dbReference type="Proteomes" id="UP001431783">
    <property type="component" value="Unassembled WGS sequence"/>
</dbReference>
<keyword evidence="3" id="KW-1185">Reference proteome</keyword>
<organism evidence="2 3">
    <name type="scientific">Henosepilachna vigintioctopunctata</name>
    <dbReference type="NCBI Taxonomy" id="420089"/>
    <lineage>
        <taxon>Eukaryota</taxon>
        <taxon>Metazoa</taxon>
        <taxon>Ecdysozoa</taxon>
        <taxon>Arthropoda</taxon>
        <taxon>Hexapoda</taxon>
        <taxon>Insecta</taxon>
        <taxon>Pterygota</taxon>
        <taxon>Neoptera</taxon>
        <taxon>Endopterygota</taxon>
        <taxon>Coleoptera</taxon>
        <taxon>Polyphaga</taxon>
        <taxon>Cucujiformia</taxon>
        <taxon>Coccinelloidea</taxon>
        <taxon>Coccinellidae</taxon>
        <taxon>Epilachninae</taxon>
        <taxon>Epilachnini</taxon>
        <taxon>Henosepilachna</taxon>
    </lineage>
</organism>
<accession>A0AAW1VCA6</accession>
<proteinExistence type="predicted"/>
<evidence type="ECO:0000313" key="3">
    <source>
        <dbReference type="Proteomes" id="UP001431783"/>
    </source>
</evidence>
<dbReference type="GO" id="GO:0005802">
    <property type="term" value="C:trans-Golgi network"/>
    <property type="evidence" value="ECO:0007669"/>
    <property type="project" value="TreeGrafter"/>
</dbReference>
<reference evidence="2 3" key="1">
    <citation type="submission" date="2023-03" db="EMBL/GenBank/DDBJ databases">
        <title>Genome insight into feeding habits of ladybird beetles.</title>
        <authorList>
            <person name="Li H.-S."/>
            <person name="Huang Y.-H."/>
            <person name="Pang H."/>
        </authorList>
    </citation>
    <scope>NUCLEOTIDE SEQUENCE [LARGE SCALE GENOMIC DNA]</scope>
    <source>
        <strain evidence="2">SYSU_2023b</strain>
        <tissue evidence="2">Whole body</tissue>
    </source>
</reference>
<feature type="domain" description="Gamma-secretase-activating protein C-terminal" evidence="1">
    <location>
        <begin position="676"/>
        <end position="778"/>
    </location>
</feature>
<sequence>MVIVDNFIPKLYPLVIDKNKISSTDGVTDWRLIGQEQNGDLLFSWTQRSKETCIGCYNLQRNDLEILHIFPDITNCIQASVDQTKTYVSFVVKKCENGLFIYKPFIININNPENVIDLEIERSKQIMVQFLYKKVSVLSESVTTKFLILIHKECILQYQIKPCSSKLELSDFSYESIVRVFIWAQWDPIHQILYYIHNKKPARSLIEGEEGLLPNSSKLSPTLSGLQFHDELPHESVLNIPLNLPHASTVNNTCNLYEDDAIPLRIHDCSLDLIVVTNEDGFVCICHHYLYQPIQPSSDAIQDENTLVHFAYSVTVLHQSCVLQCVVPGLPFVKAKTIRPVFKKQGNHMLILLPDICTQLLDIGIKHEPCCHITLKPFLSEIPSHLLCLASLAAYDNLVNIATLDLIDLKIEEALLIESFKNEDNLENRIAILHFLLQHFEDSELALELIIWQAQHALKLDWTPLLKEYLIGCSYASLQRNLPPDADHLLNLLPFTTQPIGNDLEIRIENKTICLSQDMLWNTSMMLLSPQQRIVPYRSDIWIKLWEQLAIVLKGRHRFKPAQVVDKLKISLVCYQPEALSRCSTPISPSGSIPSSILNELCAMQGSRKRQEELPFYETESCTASRQEHIISVNLRELSMHLLKKGSDNKMSRFQWQSQSPIHVHAVATRYVSAQLEQSRKICQALCNIAVVSKRKHQLEKGFLYIDQLSANDRLILFLILERYHLAVESIAYPQPQGFTSFFSFLGYKTLKFNTFLQYVNRNVLELQVDVMKAIMSGLKGY</sequence>
<gene>
    <name evidence="2" type="ORF">WA026_010470</name>
</gene>
<dbReference type="PANTHER" id="PTHR13630">
    <property type="entry name" value="GAMMA-SECRETASE-ACTIVATING PROTEIN"/>
    <property type="match status" value="1"/>
</dbReference>
<name>A0AAW1VCA6_9CUCU</name>
<dbReference type="GO" id="GO:1902004">
    <property type="term" value="P:positive regulation of amyloid-beta formation"/>
    <property type="evidence" value="ECO:0007669"/>
    <property type="project" value="TreeGrafter"/>
</dbReference>
<evidence type="ECO:0000313" key="2">
    <source>
        <dbReference type="EMBL" id="KAK9890377.1"/>
    </source>
</evidence>
<dbReference type="InterPro" id="IPR028010">
    <property type="entry name" value="GSAP_C_dom"/>
</dbReference>
<dbReference type="EMBL" id="JARQZJ010000125">
    <property type="protein sequence ID" value="KAK9890377.1"/>
    <property type="molecule type" value="Genomic_DNA"/>
</dbReference>